<name>A0A1T5K212_9FIRM</name>
<protein>
    <submittedName>
        <fullName evidence="1">Uncharacterized protein</fullName>
    </submittedName>
</protein>
<evidence type="ECO:0000313" key="2">
    <source>
        <dbReference type="Proteomes" id="UP000190285"/>
    </source>
</evidence>
<sequence length="71" mass="8076">MVTLILKEIDGEIRAVGYATLKYSTSDPAMVLFDTEKSQLDELAGENWQNNIHHFKLKYGDIVFDENLGDN</sequence>
<dbReference type="RefSeq" id="WP_079490614.1">
    <property type="nucleotide sequence ID" value="NZ_FUZT01000003.1"/>
</dbReference>
<dbReference type="EMBL" id="FUZT01000003">
    <property type="protein sequence ID" value="SKC57519.1"/>
    <property type="molecule type" value="Genomic_DNA"/>
</dbReference>
<gene>
    <name evidence="1" type="ORF">SAMN02194393_01545</name>
</gene>
<evidence type="ECO:0000313" key="1">
    <source>
        <dbReference type="EMBL" id="SKC57519.1"/>
    </source>
</evidence>
<dbReference type="STRING" id="36842.SAMN02194393_01545"/>
<keyword evidence="2" id="KW-1185">Reference proteome</keyword>
<organism evidence="1 2">
    <name type="scientific">Maledivibacter halophilus</name>
    <dbReference type="NCBI Taxonomy" id="36842"/>
    <lineage>
        <taxon>Bacteria</taxon>
        <taxon>Bacillati</taxon>
        <taxon>Bacillota</taxon>
        <taxon>Clostridia</taxon>
        <taxon>Peptostreptococcales</taxon>
        <taxon>Caminicellaceae</taxon>
        <taxon>Maledivibacter</taxon>
    </lineage>
</organism>
<dbReference type="Proteomes" id="UP000190285">
    <property type="component" value="Unassembled WGS sequence"/>
</dbReference>
<proteinExistence type="predicted"/>
<accession>A0A1T5K212</accession>
<reference evidence="1 2" key="1">
    <citation type="submission" date="2017-02" db="EMBL/GenBank/DDBJ databases">
        <authorList>
            <person name="Peterson S.W."/>
        </authorList>
    </citation>
    <scope>NUCLEOTIDE SEQUENCE [LARGE SCALE GENOMIC DNA]</scope>
    <source>
        <strain evidence="1 2">M1</strain>
    </source>
</reference>
<dbReference type="AlphaFoldDB" id="A0A1T5K212"/>